<evidence type="ECO:0000259" key="2">
    <source>
        <dbReference type="Pfam" id="PF12113"/>
    </source>
</evidence>
<organism evidence="3 4">
    <name type="scientific">Candidatus Phytoplasma pruni</name>
    <dbReference type="NCBI Taxonomy" id="479893"/>
    <lineage>
        <taxon>Bacteria</taxon>
        <taxon>Bacillati</taxon>
        <taxon>Mycoplasmatota</taxon>
        <taxon>Mollicutes</taxon>
        <taxon>Acholeplasmatales</taxon>
        <taxon>Acholeplasmataceae</taxon>
        <taxon>Candidatus Phytoplasma</taxon>
        <taxon>16SrIII (X-disease group)</taxon>
    </lineage>
</organism>
<feature type="domain" description="Sequence-variable mosaic (SVM) signal sequence" evidence="2">
    <location>
        <begin position="1"/>
        <end position="33"/>
    </location>
</feature>
<dbReference type="AlphaFoldDB" id="A0A0M1MZC9"/>
<dbReference type="PATRIC" id="fig|479893.3.peg.599"/>
<keyword evidence="1" id="KW-0812">Transmembrane</keyword>
<comment type="caution">
    <text evidence="3">The sequence shown here is derived from an EMBL/GenBank/DDBJ whole genome shotgun (WGS) entry which is preliminary data.</text>
</comment>
<evidence type="ECO:0000313" key="4">
    <source>
        <dbReference type="Proteomes" id="UP000037386"/>
    </source>
</evidence>
<evidence type="ECO:0000256" key="1">
    <source>
        <dbReference type="SAM" id="Phobius"/>
    </source>
</evidence>
<dbReference type="OrthoDB" id="386224at2"/>
<dbReference type="STRING" id="479893.CPX_001779"/>
<dbReference type="Proteomes" id="UP000037386">
    <property type="component" value="Unassembled WGS sequence"/>
</dbReference>
<dbReference type="EMBL" id="LHCF01000026">
    <property type="protein sequence ID" value="KOR75262.1"/>
    <property type="molecule type" value="Genomic_DNA"/>
</dbReference>
<keyword evidence="1" id="KW-1133">Transmembrane helix</keyword>
<dbReference type="RefSeq" id="WP_053521607.1">
    <property type="nucleotide sequence ID" value="NZ_LHCF01000026.1"/>
</dbReference>
<evidence type="ECO:0000313" key="3">
    <source>
        <dbReference type="EMBL" id="KOR75262.1"/>
    </source>
</evidence>
<feature type="transmembrane region" description="Helical" evidence="1">
    <location>
        <begin position="12"/>
        <end position="31"/>
    </location>
</feature>
<dbReference type="Pfam" id="PF12113">
    <property type="entry name" value="SVM_signal"/>
    <property type="match status" value="1"/>
</dbReference>
<protein>
    <recommendedName>
        <fullName evidence="2">Sequence-variable mosaic (SVM) signal sequence domain-containing protein</fullName>
    </recommendedName>
</protein>
<dbReference type="InterPro" id="IPR021970">
    <property type="entry name" value="SVM_signal"/>
</dbReference>
<gene>
    <name evidence="3" type="ORF">CPX_001779</name>
</gene>
<sequence>MFKLKNQFKIISIYLFVLLGMLFITNNYYIMAMNNGHISQNNGHDNNHANFRIQASILQNLNVQLAGISQQILIAANNNSSEEDINNLVRQKNELIGRIAAQQIIVHNAMPQQNLQNQQNNPRRR</sequence>
<accession>A0A0M1MZC9</accession>
<proteinExistence type="predicted"/>
<keyword evidence="1" id="KW-0472">Membrane</keyword>
<name>A0A0M1MZC9_9MOLU</name>
<reference evidence="4" key="1">
    <citation type="submission" date="2015-05" db="EMBL/GenBank/DDBJ databases">
        <title>Draft genome sequence of 'Candidatus Phytoplasma Pruni' strain CX, a plant pathogenic bacterium.</title>
        <authorList>
            <person name="Lee I.-M."/>
            <person name="Bottner-Parker K.D."/>
            <person name="Shao J."/>
            <person name="Gundersen-Rindal D.E."/>
            <person name="Zhao Y."/>
            <person name="Davis R.E."/>
        </authorList>
    </citation>
    <scope>NUCLEOTIDE SEQUENCE [LARGE SCALE GENOMIC DNA]</scope>
    <source>
        <strain evidence="4">CX</strain>
    </source>
</reference>